<accession>A0AAV4DYA9</accession>
<feature type="compositionally biased region" description="Low complexity" evidence="2">
    <location>
        <begin position="11"/>
        <end position="57"/>
    </location>
</feature>
<dbReference type="PANTHER" id="PTHR31477">
    <property type="entry name" value="CENTROSOMAL PROTEIN OF 44 KDA"/>
    <property type="match status" value="1"/>
</dbReference>
<dbReference type="GO" id="GO:0000922">
    <property type="term" value="C:spindle pole"/>
    <property type="evidence" value="ECO:0007669"/>
    <property type="project" value="TreeGrafter"/>
</dbReference>
<evidence type="ECO:0000313" key="4">
    <source>
        <dbReference type="Proteomes" id="UP000735302"/>
    </source>
</evidence>
<keyword evidence="4" id="KW-1185">Reference proteome</keyword>
<feature type="compositionally biased region" description="Basic and acidic residues" evidence="2">
    <location>
        <begin position="80"/>
        <end position="98"/>
    </location>
</feature>
<feature type="region of interest" description="Disordered" evidence="2">
    <location>
        <begin position="1"/>
        <end position="218"/>
    </location>
</feature>
<evidence type="ECO:0000256" key="1">
    <source>
        <dbReference type="SAM" id="Coils"/>
    </source>
</evidence>
<dbReference type="EMBL" id="BLXT01008455">
    <property type="protein sequence ID" value="GFO49049.1"/>
    <property type="molecule type" value="Genomic_DNA"/>
</dbReference>
<dbReference type="AlphaFoldDB" id="A0AAV4DYA9"/>
<reference evidence="3 4" key="1">
    <citation type="journal article" date="2021" name="Elife">
        <title>Chloroplast acquisition without the gene transfer in kleptoplastic sea slugs, Plakobranchus ocellatus.</title>
        <authorList>
            <person name="Maeda T."/>
            <person name="Takahashi S."/>
            <person name="Yoshida T."/>
            <person name="Shimamura S."/>
            <person name="Takaki Y."/>
            <person name="Nagai Y."/>
            <person name="Toyoda A."/>
            <person name="Suzuki Y."/>
            <person name="Arimoto A."/>
            <person name="Ishii H."/>
            <person name="Satoh N."/>
            <person name="Nishiyama T."/>
            <person name="Hasebe M."/>
            <person name="Maruyama T."/>
            <person name="Minagawa J."/>
            <person name="Obokata J."/>
            <person name="Shigenobu S."/>
        </authorList>
    </citation>
    <scope>NUCLEOTIDE SEQUENCE [LARGE SCALE GENOMIC DNA]</scope>
</reference>
<protein>
    <submittedName>
        <fullName evidence="3">Uncharacterized protein</fullName>
    </submittedName>
</protein>
<feature type="region of interest" description="Disordered" evidence="2">
    <location>
        <begin position="432"/>
        <end position="706"/>
    </location>
</feature>
<feature type="compositionally biased region" description="Low complexity" evidence="2">
    <location>
        <begin position="555"/>
        <end position="584"/>
    </location>
</feature>
<name>A0AAV4DYA9_9GAST</name>
<sequence length="706" mass="79068">MTQKQQEEQQRQQQQKQQHQNQTATTCPSSTTSSVDSSDQQHPKQQQQEQQEQQQQEQPPPKSQEESHETAGEDVSESPNQKEDRAMQGEEEQHDKAGDQQQDEANDHQQDEANDQQQDEANDQQQDEADRQQQDQVDGEQQDKAECRQQEKADGQQQVSELPGLTHQQEPQDHDPKIHLDSEQDQLRHEGERQKTHHGQAQHIPTQQHGPDTHGPVLHDEALTNLQAHAQAQQAKANLMITSLRARLRKRDVELRTVREGHERQMTAVVAHLLRLEGQMQREQKEVIEALADRDDIIRRQKAALEDLTEKNERLMRALKESHGYKLGGSPDETHLPGQKYSQRVYQQNGEISIRDHGNKVVMRSTKGRSSDRSIKSSSGEFKSGNGEKPRVRFTTAMMERLRRHKSSLELYRSEPLEPLIEGSLRYFSSQDNLVDGEGEGEDGAEKVEEDGEDKSVKKDGHLQRKQRCRSLVDYPFVGEEGEEEETGGSVESCYEEGYTSSPSRFSKHSSGRSSSMSSLTGSNENLKWVRRWSSSGGAGPANGGSDPRRKISDSTFPPNSPPFNSLSSPPSHTSPSTSPSSLHGFPELSKSRSVPQALPTVCENDGLATGSGNARERPHSHTTVELLHRDLASSNSANSTSTPNLTPLASTSPPSAASESNPFKSFKNVFRRRGSKKKRSGALGQPANQEHSETVKNYFKKHDLT</sequence>
<feature type="compositionally biased region" description="Basic and acidic residues" evidence="2">
    <location>
        <begin position="170"/>
        <end position="194"/>
    </location>
</feature>
<keyword evidence="1" id="KW-0175">Coiled coil</keyword>
<feature type="compositionally biased region" description="Basic and acidic residues" evidence="2">
    <location>
        <begin position="1"/>
        <end position="10"/>
    </location>
</feature>
<gene>
    <name evidence="3" type="ORF">PoB_007555400</name>
</gene>
<dbReference type="Proteomes" id="UP000735302">
    <property type="component" value="Unassembled WGS sequence"/>
</dbReference>
<feature type="compositionally biased region" description="Basic and acidic residues" evidence="2">
    <location>
        <begin position="691"/>
        <end position="706"/>
    </location>
</feature>
<organism evidence="3 4">
    <name type="scientific">Plakobranchus ocellatus</name>
    <dbReference type="NCBI Taxonomy" id="259542"/>
    <lineage>
        <taxon>Eukaryota</taxon>
        <taxon>Metazoa</taxon>
        <taxon>Spiralia</taxon>
        <taxon>Lophotrochozoa</taxon>
        <taxon>Mollusca</taxon>
        <taxon>Gastropoda</taxon>
        <taxon>Heterobranchia</taxon>
        <taxon>Euthyneura</taxon>
        <taxon>Panpulmonata</taxon>
        <taxon>Sacoglossa</taxon>
        <taxon>Placobranchoidea</taxon>
        <taxon>Plakobranchidae</taxon>
        <taxon>Plakobranchus</taxon>
    </lineage>
</organism>
<feature type="compositionally biased region" description="Acidic residues" evidence="2">
    <location>
        <begin position="435"/>
        <end position="453"/>
    </location>
</feature>
<evidence type="ECO:0000313" key="3">
    <source>
        <dbReference type="EMBL" id="GFO49049.1"/>
    </source>
</evidence>
<feature type="coiled-coil region" evidence="1">
    <location>
        <begin position="273"/>
        <end position="318"/>
    </location>
</feature>
<dbReference type="InterPro" id="IPR033603">
    <property type="entry name" value="CEP44"/>
</dbReference>
<feature type="compositionally biased region" description="Low complexity" evidence="2">
    <location>
        <begin position="512"/>
        <end position="523"/>
    </location>
</feature>
<dbReference type="PANTHER" id="PTHR31477:SF1">
    <property type="entry name" value="CENTROSOMAL PROTEIN OF 44 KDA"/>
    <property type="match status" value="1"/>
</dbReference>
<feature type="compositionally biased region" description="Basic and acidic residues" evidence="2">
    <location>
        <begin position="454"/>
        <end position="463"/>
    </location>
</feature>
<feature type="compositionally biased region" description="Low complexity" evidence="2">
    <location>
        <begin position="633"/>
        <end position="663"/>
    </location>
</feature>
<comment type="caution">
    <text evidence="3">The sequence shown here is derived from an EMBL/GenBank/DDBJ whole genome shotgun (WGS) entry which is preliminary data.</text>
</comment>
<proteinExistence type="predicted"/>
<evidence type="ECO:0000256" key="2">
    <source>
        <dbReference type="SAM" id="MobiDB-lite"/>
    </source>
</evidence>
<feature type="compositionally biased region" description="Basic residues" evidence="2">
    <location>
        <begin position="670"/>
        <end position="681"/>
    </location>
</feature>
<feature type="region of interest" description="Disordered" evidence="2">
    <location>
        <begin position="357"/>
        <end position="391"/>
    </location>
</feature>
<feature type="compositionally biased region" description="Acidic residues" evidence="2">
    <location>
        <begin position="112"/>
        <end position="127"/>
    </location>
</feature>
<feature type="compositionally biased region" description="Basic and acidic residues" evidence="2">
    <location>
        <begin position="141"/>
        <end position="154"/>
    </location>
</feature>